<evidence type="ECO:0000256" key="6">
    <source>
        <dbReference type="ARBA" id="ARBA00023136"/>
    </source>
</evidence>
<feature type="transmembrane region" description="Helical" evidence="7">
    <location>
        <begin position="156"/>
        <end position="175"/>
    </location>
</feature>
<evidence type="ECO:0000259" key="8">
    <source>
        <dbReference type="PROSITE" id="PS50928"/>
    </source>
</evidence>
<feature type="transmembrane region" description="Helical" evidence="7">
    <location>
        <begin position="39"/>
        <end position="59"/>
    </location>
</feature>
<keyword evidence="5 7" id="KW-1133">Transmembrane helix</keyword>
<dbReference type="Gene3D" id="1.10.3720.10">
    <property type="entry name" value="MetI-like"/>
    <property type="match status" value="1"/>
</dbReference>
<evidence type="ECO:0000256" key="3">
    <source>
        <dbReference type="ARBA" id="ARBA00022475"/>
    </source>
</evidence>
<comment type="similarity">
    <text evidence="7">Belongs to the binding-protein-dependent transport system permease family.</text>
</comment>
<feature type="transmembrane region" description="Helical" evidence="7">
    <location>
        <begin position="128"/>
        <end position="150"/>
    </location>
</feature>
<dbReference type="InterPro" id="IPR000515">
    <property type="entry name" value="MetI-like"/>
</dbReference>
<reference evidence="9" key="1">
    <citation type="journal article" date="2014" name="Int. J. Syst. Evol. Microbiol.">
        <title>Complete genome sequence of Corynebacterium casei LMG S-19264T (=DSM 44701T), isolated from a smear-ripened cheese.</title>
        <authorList>
            <consortium name="US DOE Joint Genome Institute (JGI-PGF)"/>
            <person name="Walter F."/>
            <person name="Albersmeier A."/>
            <person name="Kalinowski J."/>
            <person name="Ruckert C."/>
        </authorList>
    </citation>
    <scope>NUCLEOTIDE SEQUENCE</scope>
    <source>
        <strain evidence="9">JCM 15325</strain>
    </source>
</reference>
<evidence type="ECO:0000256" key="5">
    <source>
        <dbReference type="ARBA" id="ARBA00022989"/>
    </source>
</evidence>
<dbReference type="Proteomes" id="UP000654670">
    <property type="component" value="Unassembled WGS sequence"/>
</dbReference>
<protein>
    <submittedName>
        <fullName evidence="9">Taurine ABC transporter permease</fullName>
    </submittedName>
</protein>
<evidence type="ECO:0000256" key="7">
    <source>
        <dbReference type="RuleBase" id="RU363032"/>
    </source>
</evidence>
<gene>
    <name evidence="9" type="primary">tauC</name>
    <name evidence="9" type="ORF">GCM10007968_24420</name>
</gene>
<dbReference type="SUPFAM" id="SSF161098">
    <property type="entry name" value="MetI-like"/>
    <property type="match status" value="1"/>
</dbReference>
<keyword evidence="10" id="KW-1185">Reference proteome</keyword>
<keyword evidence="2 7" id="KW-0813">Transport</keyword>
<dbReference type="GO" id="GO:0005886">
    <property type="term" value="C:plasma membrane"/>
    <property type="evidence" value="ECO:0007669"/>
    <property type="project" value="UniProtKB-SubCell"/>
</dbReference>
<dbReference type="PANTHER" id="PTHR30151">
    <property type="entry name" value="ALKANE SULFONATE ABC TRANSPORTER-RELATED, MEMBRANE SUBUNIT"/>
    <property type="match status" value="1"/>
</dbReference>
<evidence type="ECO:0000256" key="1">
    <source>
        <dbReference type="ARBA" id="ARBA00004651"/>
    </source>
</evidence>
<dbReference type="InterPro" id="IPR035906">
    <property type="entry name" value="MetI-like_sf"/>
</dbReference>
<keyword evidence="3" id="KW-1003">Cell membrane</keyword>
<dbReference type="RefSeq" id="WP_188803751.1">
    <property type="nucleotide sequence ID" value="NZ_BMOK01000011.1"/>
</dbReference>
<dbReference type="CDD" id="cd06261">
    <property type="entry name" value="TM_PBP2"/>
    <property type="match status" value="1"/>
</dbReference>
<accession>A0A917W3U1</accession>
<feature type="transmembrane region" description="Helical" evidence="7">
    <location>
        <begin position="94"/>
        <end position="116"/>
    </location>
</feature>
<dbReference type="EMBL" id="BMOK01000011">
    <property type="protein sequence ID" value="GGL59575.1"/>
    <property type="molecule type" value="Genomic_DNA"/>
</dbReference>
<feature type="transmembrane region" description="Helical" evidence="7">
    <location>
        <begin position="252"/>
        <end position="273"/>
    </location>
</feature>
<reference evidence="9" key="2">
    <citation type="submission" date="2020-09" db="EMBL/GenBank/DDBJ databases">
        <authorList>
            <person name="Sun Q."/>
            <person name="Ohkuma M."/>
        </authorList>
    </citation>
    <scope>NUCLEOTIDE SEQUENCE</scope>
    <source>
        <strain evidence="9">JCM 15325</strain>
    </source>
</reference>
<dbReference type="AlphaFoldDB" id="A0A917W3U1"/>
<keyword evidence="6 7" id="KW-0472">Membrane</keyword>
<comment type="subcellular location">
    <subcellularLocation>
        <location evidence="1 7">Cell membrane</location>
        <topology evidence="1 7">Multi-pass membrane protein</topology>
    </subcellularLocation>
</comment>
<dbReference type="Pfam" id="PF00528">
    <property type="entry name" value="BPD_transp_1"/>
    <property type="match status" value="1"/>
</dbReference>
<dbReference type="GO" id="GO:0055085">
    <property type="term" value="P:transmembrane transport"/>
    <property type="evidence" value="ECO:0007669"/>
    <property type="project" value="InterPro"/>
</dbReference>
<organism evidence="9 10">
    <name type="scientific">Sporolactobacillus putidus</name>
    <dbReference type="NCBI Taxonomy" id="492735"/>
    <lineage>
        <taxon>Bacteria</taxon>
        <taxon>Bacillati</taxon>
        <taxon>Bacillota</taxon>
        <taxon>Bacilli</taxon>
        <taxon>Bacillales</taxon>
        <taxon>Sporolactobacillaceae</taxon>
        <taxon>Sporolactobacillus</taxon>
    </lineage>
</organism>
<name>A0A917W3U1_9BACL</name>
<evidence type="ECO:0000256" key="4">
    <source>
        <dbReference type="ARBA" id="ARBA00022692"/>
    </source>
</evidence>
<evidence type="ECO:0000313" key="9">
    <source>
        <dbReference type="EMBL" id="GGL59575.1"/>
    </source>
</evidence>
<sequence length="291" mass="32941">MVFNRTAIEETNKKFQQKPEKSVTISQHKKKNHSRSAQSVSLIGFFVIWQVFSSLNAYFDWFNPQFFPSPLIVCRTTWGYIQDGTLISSISASVIRVLSGFVLGTIVGVFLGIIMARSKMLNDLINPVLNMLGPIPVYAFLPIFMIWFGISEVSKITLIAYATFLPVLTYTMDGIKNVNPTWIRSAMSLGANEWQIFNKVILRAALPNVFIGMRISLALAFGALIVAEMMGSSEGLGFIIVNARNWFKLDDMFMSCILIGLLYTLFNYILILFEKILFRWKKDGLQSAIER</sequence>
<feature type="domain" description="ABC transmembrane type-1" evidence="8">
    <location>
        <begin position="90"/>
        <end position="274"/>
    </location>
</feature>
<keyword evidence="4 7" id="KW-0812">Transmembrane</keyword>
<comment type="caution">
    <text evidence="9">The sequence shown here is derived from an EMBL/GenBank/DDBJ whole genome shotgun (WGS) entry which is preliminary data.</text>
</comment>
<proteinExistence type="inferred from homology"/>
<dbReference type="PROSITE" id="PS50928">
    <property type="entry name" value="ABC_TM1"/>
    <property type="match status" value="1"/>
</dbReference>
<feature type="transmembrane region" description="Helical" evidence="7">
    <location>
        <begin position="205"/>
        <end position="227"/>
    </location>
</feature>
<evidence type="ECO:0000313" key="10">
    <source>
        <dbReference type="Proteomes" id="UP000654670"/>
    </source>
</evidence>
<dbReference type="PANTHER" id="PTHR30151:SF0">
    <property type="entry name" value="ABC TRANSPORTER PERMEASE PROTEIN MJ0413-RELATED"/>
    <property type="match status" value="1"/>
</dbReference>
<evidence type="ECO:0000256" key="2">
    <source>
        <dbReference type="ARBA" id="ARBA00022448"/>
    </source>
</evidence>